<protein>
    <submittedName>
        <fullName evidence="1">Uncharacterized protein</fullName>
    </submittedName>
</protein>
<accession>K1W5Z3</accession>
<dbReference type="HOGENOM" id="CLU_928094_0_0_1"/>
<dbReference type="AlphaFoldDB" id="K1W5Z3"/>
<dbReference type="EMBL" id="AMBO01000227">
    <property type="protein sequence ID" value="EKD04343.1"/>
    <property type="molecule type" value="Genomic_DNA"/>
</dbReference>
<proteinExistence type="predicted"/>
<gene>
    <name evidence="1" type="ORF">A1Q2_01374</name>
</gene>
<evidence type="ECO:0000313" key="2">
    <source>
        <dbReference type="Proteomes" id="UP000006757"/>
    </source>
</evidence>
<dbReference type="Proteomes" id="UP000006757">
    <property type="component" value="Unassembled WGS sequence"/>
</dbReference>
<dbReference type="InParanoid" id="K1W5Z3"/>
<sequence>MALDANRFPHLLDAVVNAVFDGEDETSIHSLRLTNHSVRDFIDRRIVRHVVCTRRDDEVCDENGRPLRVFAVFTAVGRVRLDYGQPRVASRVRTLDIYADKLALSLPAHLHTYEPVQFPNLRYVRMFCDRWTELRGWISRDASGITMIIPITAYRASFWSILHYAAPRAFRRWITVAPAQMFSDGRPDEPFTWSSDPLERSNAPQDKATGMNHPILHQDAAEIIDLIELTGRRPSDLPFGKSFVSSVLTFGEAGDALKTDQQRALGQVTIRDCALAGPERLTRHFVDEYRSESWNPCPEEYPCRFVTLSGWRAQMTDEEWELVQSIPKSCWKLSEGWYA</sequence>
<keyword evidence="2" id="KW-1185">Reference proteome</keyword>
<comment type="caution">
    <text evidence="1">The sequence shown here is derived from an EMBL/GenBank/DDBJ whole genome shotgun (WGS) entry which is preliminary data.</text>
</comment>
<name>K1W5Z3_TRIAC</name>
<organism evidence="1 2">
    <name type="scientific">Trichosporon asahii var. asahii (strain CBS 8904)</name>
    <name type="common">Yeast</name>
    <dbReference type="NCBI Taxonomy" id="1220162"/>
    <lineage>
        <taxon>Eukaryota</taxon>
        <taxon>Fungi</taxon>
        <taxon>Dikarya</taxon>
        <taxon>Basidiomycota</taxon>
        <taxon>Agaricomycotina</taxon>
        <taxon>Tremellomycetes</taxon>
        <taxon>Trichosporonales</taxon>
        <taxon>Trichosporonaceae</taxon>
        <taxon>Trichosporon</taxon>
    </lineage>
</organism>
<reference evidence="1 2" key="1">
    <citation type="journal article" date="2012" name="Eukaryot. Cell">
        <title>Genome sequence of the Trichosporon asahii environmental strain CBS 8904.</title>
        <authorList>
            <person name="Yang R.Y."/>
            <person name="Li H.T."/>
            <person name="Zhu H."/>
            <person name="Zhou G.P."/>
            <person name="Wang M."/>
            <person name="Wang L."/>
        </authorList>
    </citation>
    <scope>NUCLEOTIDE SEQUENCE [LARGE SCALE GENOMIC DNA]</scope>
    <source>
        <strain evidence="1 2">CBS 8904</strain>
    </source>
</reference>
<evidence type="ECO:0000313" key="1">
    <source>
        <dbReference type="EMBL" id="EKD04343.1"/>
    </source>
</evidence>